<keyword evidence="2" id="KW-1185">Reference proteome</keyword>
<name>A0ABQ9ZU63_9CRUS</name>
<evidence type="ECO:0000313" key="2">
    <source>
        <dbReference type="Proteomes" id="UP001234178"/>
    </source>
</evidence>
<comment type="caution">
    <text evidence="1">The sequence shown here is derived from an EMBL/GenBank/DDBJ whole genome shotgun (WGS) entry which is preliminary data.</text>
</comment>
<sequence>MVAELTLSPLVCFYVDLDFHKLEKCYHQIFWENKSTFRTMWTRCHTTGTSPKPRMTVSFWNTLN</sequence>
<gene>
    <name evidence="1" type="ORF">OUZ56_031237</name>
</gene>
<organism evidence="1 2">
    <name type="scientific">Daphnia magna</name>
    <dbReference type="NCBI Taxonomy" id="35525"/>
    <lineage>
        <taxon>Eukaryota</taxon>
        <taxon>Metazoa</taxon>
        <taxon>Ecdysozoa</taxon>
        <taxon>Arthropoda</taxon>
        <taxon>Crustacea</taxon>
        <taxon>Branchiopoda</taxon>
        <taxon>Diplostraca</taxon>
        <taxon>Cladocera</taxon>
        <taxon>Anomopoda</taxon>
        <taxon>Daphniidae</taxon>
        <taxon>Daphnia</taxon>
    </lineage>
</organism>
<protein>
    <submittedName>
        <fullName evidence="1">Uncharacterized protein</fullName>
    </submittedName>
</protein>
<dbReference type="Proteomes" id="UP001234178">
    <property type="component" value="Unassembled WGS sequence"/>
</dbReference>
<proteinExistence type="predicted"/>
<dbReference type="EMBL" id="JAOYFB010000005">
    <property type="protein sequence ID" value="KAK4016286.1"/>
    <property type="molecule type" value="Genomic_DNA"/>
</dbReference>
<reference evidence="1 2" key="1">
    <citation type="journal article" date="2023" name="Nucleic Acids Res.">
        <title>The hologenome of Daphnia magna reveals possible DNA methylation and microbiome-mediated evolution of the host genome.</title>
        <authorList>
            <person name="Chaturvedi A."/>
            <person name="Li X."/>
            <person name="Dhandapani V."/>
            <person name="Marshall H."/>
            <person name="Kissane S."/>
            <person name="Cuenca-Cambronero M."/>
            <person name="Asole G."/>
            <person name="Calvet F."/>
            <person name="Ruiz-Romero M."/>
            <person name="Marangio P."/>
            <person name="Guigo R."/>
            <person name="Rago D."/>
            <person name="Mirbahai L."/>
            <person name="Eastwood N."/>
            <person name="Colbourne J.K."/>
            <person name="Zhou J."/>
            <person name="Mallon E."/>
            <person name="Orsini L."/>
        </authorList>
    </citation>
    <scope>NUCLEOTIDE SEQUENCE [LARGE SCALE GENOMIC DNA]</scope>
    <source>
        <strain evidence="1">LRV0_1</strain>
    </source>
</reference>
<accession>A0ABQ9ZU63</accession>
<evidence type="ECO:0000313" key="1">
    <source>
        <dbReference type="EMBL" id="KAK4016286.1"/>
    </source>
</evidence>